<evidence type="ECO:0000256" key="4">
    <source>
        <dbReference type="ARBA" id="ARBA00022490"/>
    </source>
</evidence>
<evidence type="ECO:0000313" key="14">
    <source>
        <dbReference type="Proteomes" id="UP000504639"/>
    </source>
</evidence>
<dbReference type="GeneID" id="116494998"/>
<comment type="subcellular location">
    <subcellularLocation>
        <location evidence="2">Cytoplasm</location>
    </subcellularLocation>
    <subcellularLocation>
        <location evidence="1">Nucleus</location>
    </subcellularLocation>
</comment>
<dbReference type="InParanoid" id="A0A6J3DSX4"/>
<dbReference type="CTD" id="9232"/>
<dbReference type="KEGG" id="aful:116494998"/>
<dbReference type="GO" id="GO:0017124">
    <property type="term" value="F:SH3 domain binding"/>
    <property type="evidence" value="ECO:0007669"/>
    <property type="project" value="UniProtKB-KW"/>
</dbReference>
<keyword evidence="7" id="KW-0498">Mitosis</keyword>
<keyword evidence="9" id="KW-0832">Ubl conjugation</keyword>
<dbReference type="RefSeq" id="XP_032053060.1">
    <property type="nucleotide sequence ID" value="XM_032197169.1"/>
</dbReference>
<dbReference type="GO" id="GO:0051276">
    <property type="term" value="P:chromosome organization"/>
    <property type="evidence" value="ECO:0007669"/>
    <property type="project" value="InterPro"/>
</dbReference>
<accession>A0A6J3DSX4</accession>
<comment type="similarity">
    <text evidence="3">Belongs to the securin family.</text>
</comment>
<dbReference type="GO" id="GO:0005634">
    <property type="term" value="C:nucleus"/>
    <property type="evidence" value="ECO:0007669"/>
    <property type="project" value="UniProtKB-SubCell"/>
</dbReference>
<sequence>MTTLIFLDKENGEVGAAKNQLRHPSGSSKVFSERAQVTTPLPKKAIKASPASSRSVRKALGDVNRTVGVTNKKEQMRQENQPCTAKKVAEKAAGLESQDVVVEELFPEIENMFFYDPGDFENFDLPEEDRISNINLCGVPLEIFTSTAEKPLNMFLSPVKTEEMSWESNFLQSTADFISTLDEIIDTLSMKL</sequence>
<evidence type="ECO:0000256" key="11">
    <source>
        <dbReference type="ARBA" id="ARBA00023242"/>
    </source>
</evidence>
<dbReference type="PANTHER" id="PTHR10418">
    <property type="entry name" value="SECURIN-3"/>
    <property type="match status" value="1"/>
</dbReference>
<keyword evidence="8" id="KW-0159">Chromosome partition</keyword>
<dbReference type="GO" id="GO:0051301">
    <property type="term" value="P:cell division"/>
    <property type="evidence" value="ECO:0007669"/>
    <property type="project" value="UniProtKB-KW"/>
</dbReference>
<evidence type="ECO:0000313" key="15">
    <source>
        <dbReference type="RefSeq" id="XP_032053060.1"/>
    </source>
</evidence>
<dbReference type="Proteomes" id="UP000504639">
    <property type="component" value="Chromosome 14"/>
</dbReference>
<proteinExistence type="inferred from homology"/>
<evidence type="ECO:0000256" key="5">
    <source>
        <dbReference type="ARBA" id="ARBA00022618"/>
    </source>
</evidence>
<keyword evidence="10" id="KW-0729">SH3-binding</keyword>
<evidence type="ECO:0000256" key="13">
    <source>
        <dbReference type="ARBA" id="ARBA00039185"/>
    </source>
</evidence>
<keyword evidence="12" id="KW-0131">Cell cycle</keyword>
<keyword evidence="5" id="KW-0132">Cell division</keyword>
<dbReference type="Pfam" id="PF04856">
    <property type="entry name" value="Securin"/>
    <property type="match status" value="1"/>
</dbReference>
<gene>
    <name evidence="15" type="primary">PTTG1</name>
</gene>
<evidence type="ECO:0000256" key="12">
    <source>
        <dbReference type="ARBA" id="ARBA00023306"/>
    </source>
</evidence>
<dbReference type="PANTHER" id="PTHR10418:SF2">
    <property type="entry name" value="SECURIN"/>
    <property type="match status" value="1"/>
</dbReference>
<evidence type="ECO:0000256" key="1">
    <source>
        <dbReference type="ARBA" id="ARBA00004123"/>
    </source>
</evidence>
<evidence type="ECO:0000256" key="3">
    <source>
        <dbReference type="ARBA" id="ARBA00009264"/>
    </source>
</evidence>
<dbReference type="GO" id="GO:0005737">
    <property type="term" value="C:cytoplasm"/>
    <property type="evidence" value="ECO:0007669"/>
    <property type="project" value="UniProtKB-SubCell"/>
</dbReference>
<dbReference type="AlphaFoldDB" id="A0A6J3DSX4"/>
<evidence type="ECO:0000256" key="10">
    <source>
        <dbReference type="ARBA" id="ARBA00023036"/>
    </source>
</evidence>
<keyword evidence="11" id="KW-0539">Nucleus</keyword>
<evidence type="ECO:0000256" key="9">
    <source>
        <dbReference type="ARBA" id="ARBA00022843"/>
    </source>
</evidence>
<name>A0A6J3DSX4_AYTFU</name>
<reference evidence="15" key="1">
    <citation type="submission" date="2025-08" db="UniProtKB">
        <authorList>
            <consortium name="RefSeq"/>
        </authorList>
    </citation>
    <scope>IDENTIFICATION</scope>
    <source>
        <tissue evidence="15">Lung</tissue>
    </source>
</reference>
<evidence type="ECO:0000256" key="6">
    <source>
        <dbReference type="ARBA" id="ARBA00022737"/>
    </source>
</evidence>
<keyword evidence="6" id="KW-0677">Repeat</keyword>
<evidence type="ECO:0000256" key="7">
    <source>
        <dbReference type="ARBA" id="ARBA00022776"/>
    </source>
</evidence>
<dbReference type="InterPro" id="IPR006940">
    <property type="entry name" value="Securin_separation_inhibitor"/>
</dbReference>
<dbReference type="GO" id="GO:0045143">
    <property type="term" value="P:homologous chromosome segregation"/>
    <property type="evidence" value="ECO:0007669"/>
    <property type="project" value="TreeGrafter"/>
</dbReference>
<protein>
    <recommendedName>
        <fullName evidence="13">Securin</fullName>
    </recommendedName>
</protein>
<keyword evidence="4" id="KW-0963">Cytoplasm</keyword>
<evidence type="ECO:0000256" key="8">
    <source>
        <dbReference type="ARBA" id="ARBA00022829"/>
    </source>
</evidence>
<evidence type="ECO:0000256" key="2">
    <source>
        <dbReference type="ARBA" id="ARBA00004496"/>
    </source>
</evidence>
<organism evidence="14 15">
    <name type="scientific">Aythya fuligula</name>
    <name type="common">Tufted duck</name>
    <name type="synonym">Anas fuligula</name>
    <dbReference type="NCBI Taxonomy" id="219594"/>
    <lineage>
        <taxon>Eukaryota</taxon>
        <taxon>Metazoa</taxon>
        <taxon>Chordata</taxon>
        <taxon>Craniata</taxon>
        <taxon>Vertebrata</taxon>
        <taxon>Euteleostomi</taxon>
        <taxon>Archelosauria</taxon>
        <taxon>Archosauria</taxon>
        <taxon>Dinosauria</taxon>
        <taxon>Saurischia</taxon>
        <taxon>Theropoda</taxon>
        <taxon>Coelurosauria</taxon>
        <taxon>Aves</taxon>
        <taxon>Neognathae</taxon>
        <taxon>Galloanserae</taxon>
        <taxon>Anseriformes</taxon>
        <taxon>Anatidae</taxon>
        <taxon>Aythyinae</taxon>
        <taxon>Aythya</taxon>
    </lineage>
</organism>
<keyword evidence="14" id="KW-1185">Reference proteome</keyword>